<sequence length="190" mass="21285">MAQQSGPSSSRVKLMIFLLALALGMYIVGPPLYWQLQEGAASSVQVECPVCSCDCLTSNLVTAAVSNLGNLSLLDCSRDDPEMREELDKNRLELLNEDLKLQEMVAEDDRRRAEMALVDAKKLSSQYQKEAEKCNIGMETSEEAREKAEAALGEMRKVAALWEERARRLGWKDSGDGEANPMRRRALKFR</sequence>
<dbReference type="FunCoup" id="D8RTY5">
    <property type="interactions" value="1733"/>
</dbReference>
<dbReference type="InterPro" id="IPR010471">
    <property type="entry name" value="DUF1068"/>
</dbReference>
<evidence type="ECO:0000313" key="3">
    <source>
        <dbReference type="Proteomes" id="UP000001514"/>
    </source>
</evidence>
<evidence type="ECO:0000256" key="1">
    <source>
        <dbReference type="SAM" id="Phobius"/>
    </source>
</evidence>
<evidence type="ECO:0000313" key="2">
    <source>
        <dbReference type="EMBL" id="EFJ24111.1"/>
    </source>
</evidence>
<dbReference type="AlphaFoldDB" id="D8RTY5"/>
<dbReference type="eggNOG" id="KOG1823">
    <property type="taxonomic scope" value="Eukaryota"/>
</dbReference>
<keyword evidence="3" id="KW-1185">Reference proteome</keyword>
<dbReference type="HOGENOM" id="CLU_094454_0_1_1"/>
<proteinExistence type="predicted"/>
<dbReference type="Pfam" id="PF06364">
    <property type="entry name" value="DUF1068"/>
    <property type="match status" value="1"/>
</dbReference>
<organism evidence="3">
    <name type="scientific">Selaginella moellendorffii</name>
    <name type="common">Spikemoss</name>
    <dbReference type="NCBI Taxonomy" id="88036"/>
    <lineage>
        <taxon>Eukaryota</taxon>
        <taxon>Viridiplantae</taxon>
        <taxon>Streptophyta</taxon>
        <taxon>Embryophyta</taxon>
        <taxon>Tracheophyta</taxon>
        <taxon>Lycopodiopsida</taxon>
        <taxon>Selaginellales</taxon>
        <taxon>Selaginellaceae</taxon>
        <taxon>Selaginella</taxon>
    </lineage>
</organism>
<dbReference type="PANTHER" id="PTHR32254">
    <property type="entry name" value="EXPRESSED PROTEIN"/>
    <property type="match status" value="1"/>
</dbReference>
<keyword evidence="1" id="KW-1133">Transmembrane helix</keyword>
<dbReference type="OMA" id="CSACVCD"/>
<reference evidence="2 3" key="1">
    <citation type="journal article" date="2011" name="Science">
        <title>The Selaginella genome identifies genetic changes associated with the evolution of vascular plants.</title>
        <authorList>
            <person name="Banks J.A."/>
            <person name="Nishiyama T."/>
            <person name="Hasebe M."/>
            <person name="Bowman J.L."/>
            <person name="Gribskov M."/>
            <person name="dePamphilis C."/>
            <person name="Albert V.A."/>
            <person name="Aono N."/>
            <person name="Aoyama T."/>
            <person name="Ambrose B.A."/>
            <person name="Ashton N.W."/>
            <person name="Axtell M.J."/>
            <person name="Barker E."/>
            <person name="Barker M.S."/>
            <person name="Bennetzen J.L."/>
            <person name="Bonawitz N.D."/>
            <person name="Chapple C."/>
            <person name="Cheng C."/>
            <person name="Correa L.G."/>
            <person name="Dacre M."/>
            <person name="DeBarry J."/>
            <person name="Dreyer I."/>
            <person name="Elias M."/>
            <person name="Engstrom E.M."/>
            <person name="Estelle M."/>
            <person name="Feng L."/>
            <person name="Finet C."/>
            <person name="Floyd S.K."/>
            <person name="Frommer W.B."/>
            <person name="Fujita T."/>
            <person name="Gramzow L."/>
            <person name="Gutensohn M."/>
            <person name="Harholt J."/>
            <person name="Hattori M."/>
            <person name="Heyl A."/>
            <person name="Hirai T."/>
            <person name="Hiwatashi Y."/>
            <person name="Ishikawa M."/>
            <person name="Iwata M."/>
            <person name="Karol K.G."/>
            <person name="Koehler B."/>
            <person name="Kolukisaoglu U."/>
            <person name="Kubo M."/>
            <person name="Kurata T."/>
            <person name="Lalonde S."/>
            <person name="Li K."/>
            <person name="Li Y."/>
            <person name="Litt A."/>
            <person name="Lyons E."/>
            <person name="Manning G."/>
            <person name="Maruyama T."/>
            <person name="Michael T.P."/>
            <person name="Mikami K."/>
            <person name="Miyazaki S."/>
            <person name="Morinaga S."/>
            <person name="Murata T."/>
            <person name="Mueller-Roeber B."/>
            <person name="Nelson D.R."/>
            <person name="Obara M."/>
            <person name="Oguri Y."/>
            <person name="Olmstead R.G."/>
            <person name="Onodera N."/>
            <person name="Petersen B.L."/>
            <person name="Pils B."/>
            <person name="Prigge M."/>
            <person name="Rensing S.A."/>
            <person name="Riano-Pachon D.M."/>
            <person name="Roberts A.W."/>
            <person name="Sato Y."/>
            <person name="Scheller H.V."/>
            <person name="Schulz B."/>
            <person name="Schulz C."/>
            <person name="Shakirov E.V."/>
            <person name="Shibagaki N."/>
            <person name="Shinohara N."/>
            <person name="Shippen D.E."/>
            <person name="Soerensen I."/>
            <person name="Sotooka R."/>
            <person name="Sugimoto N."/>
            <person name="Sugita M."/>
            <person name="Sumikawa N."/>
            <person name="Tanurdzic M."/>
            <person name="Theissen G."/>
            <person name="Ulvskov P."/>
            <person name="Wakazuki S."/>
            <person name="Weng J.K."/>
            <person name="Willats W.W."/>
            <person name="Wipf D."/>
            <person name="Wolf P.G."/>
            <person name="Yang L."/>
            <person name="Zimmer A.D."/>
            <person name="Zhu Q."/>
            <person name="Mitros T."/>
            <person name="Hellsten U."/>
            <person name="Loque D."/>
            <person name="Otillar R."/>
            <person name="Salamov A."/>
            <person name="Schmutz J."/>
            <person name="Shapiro H."/>
            <person name="Lindquist E."/>
            <person name="Lucas S."/>
            <person name="Rokhsar D."/>
            <person name="Grigoriev I.V."/>
        </authorList>
    </citation>
    <scope>NUCLEOTIDE SEQUENCE [LARGE SCALE GENOMIC DNA]</scope>
</reference>
<dbReference type="EMBL" id="GL377590">
    <property type="protein sequence ID" value="EFJ24111.1"/>
    <property type="molecule type" value="Genomic_DNA"/>
</dbReference>
<name>D8RTY5_SELML</name>
<gene>
    <name evidence="2" type="ORF">SELMODRAFT_267783</name>
</gene>
<accession>D8RTY5</accession>
<keyword evidence="1" id="KW-0472">Membrane</keyword>
<dbReference type="STRING" id="88036.D8RTY5"/>
<protein>
    <recommendedName>
        <fullName evidence="4">DUF1068 domain-containing protein</fullName>
    </recommendedName>
</protein>
<dbReference type="KEGG" id="smo:SELMODRAFT_267783"/>
<dbReference type="Proteomes" id="UP000001514">
    <property type="component" value="Unassembled WGS sequence"/>
</dbReference>
<dbReference type="PANTHER" id="PTHR32254:SF6">
    <property type="entry name" value="DUF1068 DOMAIN-CONTAINING PROTEIN"/>
    <property type="match status" value="1"/>
</dbReference>
<evidence type="ECO:0008006" key="4">
    <source>
        <dbReference type="Google" id="ProtNLM"/>
    </source>
</evidence>
<dbReference type="Gramene" id="EFJ24111">
    <property type="protein sequence ID" value="EFJ24111"/>
    <property type="gene ID" value="SELMODRAFT_267783"/>
</dbReference>
<dbReference type="InParanoid" id="D8RTY5"/>
<dbReference type="OrthoDB" id="1898954at2759"/>
<feature type="transmembrane region" description="Helical" evidence="1">
    <location>
        <begin position="12"/>
        <end position="34"/>
    </location>
</feature>
<keyword evidence="1" id="KW-0812">Transmembrane</keyword>